<feature type="domain" description="Peptidase S54 rhomboid" evidence="6">
    <location>
        <begin position="76"/>
        <end position="222"/>
    </location>
</feature>
<keyword evidence="8" id="KW-1185">Reference proteome</keyword>
<gene>
    <name evidence="7" type="ORF">A8C56_21880</name>
</gene>
<sequence length="312" mass="35166">MGISDRNYDSRLSFGTRVNPLVILIAMSMITFVVLAFFKALTYLRFPEGGAVMGYFDDHILSTIALSPKLGTALSKIWTFLTYSFVQINVWELIANMLWLWCFGYIFIDITGNRKLVPLFLYATVLSGLVYVLVSKTMHPETHALPYFCGSGACILAIAVAATTIAPNYKLFPFLNGGVSLWIITLIYAVIDFATTPAGVPALYFSQITAALTGFLFIFLLRKGYDGSEWMNNLYDWFINLFNPEKHLARKRIKDTYFYKASGSPFAKRAKLTQQRLDAILDKMNQGGGYETLTQEEKDLLNRASQEDFKGN</sequence>
<dbReference type="GO" id="GO:0016020">
    <property type="term" value="C:membrane"/>
    <property type="evidence" value="ECO:0007669"/>
    <property type="project" value="UniProtKB-SubCell"/>
</dbReference>
<feature type="transmembrane region" description="Helical" evidence="5">
    <location>
        <begin position="144"/>
        <end position="164"/>
    </location>
</feature>
<dbReference type="RefSeq" id="WP_067760698.1">
    <property type="nucleotide sequence ID" value="NZ_CP015772.1"/>
</dbReference>
<name>A0A1A9I6N3_9BACT</name>
<proteinExistence type="predicted"/>
<dbReference type="InterPro" id="IPR035952">
    <property type="entry name" value="Rhomboid-like_sf"/>
</dbReference>
<dbReference type="Proteomes" id="UP000077667">
    <property type="component" value="Chromosome"/>
</dbReference>
<evidence type="ECO:0000313" key="8">
    <source>
        <dbReference type="Proteomes" id="UP000077667"/>
    </source>
</evidence>
<dbReference type="STRING" id="1176587.A8C56_21880"/>
<dbReference type="Pfam" id="PF01694">
    <property type="entry name" value="Rhomboid"/>
    <property type="match status" value="1"/>
</dbReference>
<evidence type="ECO:0000256" key="2">
    <source>
        <dbReference type="ARBA" id="ARBA00022692"/>
    </source>
</evidence>
<organism evidence="7 8">
    <name type="scientific">Niabella ginsenosidivorans</name>
    <dbReference type="NCBI Taxonomy" id="1176587"/>
    <lineage>
        <taxon>Bacteria</taxon>
        <taxon>Pseudomonadati</taxon>
        <taxon>Bacteroidota</taxon>
        <taxon>Chitinophagia</taxon>
        <taxon>Chitinophagales</taxon>
        <taxon>Chitinophagaceae</taxon>
        <taxon>Niabella</taxon>
    </lineage>
</organism>
<dbReference type="InterPro" id="IPR022764">
    <property type="entry name" value="Peptidase_S54_rhomboid_dom"/>
</dbReference>
<feature type="transmembrane region" description="Helical" evidence="5">
    <location>
        <begin position="21"/>
        <end position="44"/>
    </location>
</feature>
<evidence type="ECO:0000313" key="7">
    <source>
        <dbReference type="EMBL" id="ANH83276.1"/>
    </source>
</evidence>
<dbReference type="KEGG" id="nia:A8C56_21880"/>
<evidence type="ECO:0000256" key="3">
    <source>
        <dbReference type="ARBA" id="ARBA00022989"/>
    </source>
</evidence>
<keyword evidence="2 5" id="KW-0812">Transmembrane</keyword>
<dbReference type="PANTHER" id="PTHR43066">
    <property type="entry name" value="RHOMBOID-RELATED PROTEIN"/>
    <property type="match status" value="1"/>
</dbReference>
<feature type="transmembrane region" description="Helical" evidence="5">
    <location>
        <begin position="88"/>
        <end position="107"/>
    </location>
</feature>
<keyword evidence="3 5" id="KW-1133">Transmembrane helix</keyword>
<dbReference type="GO" id="GO:0006508">
    <property type="term" value="P:proteolysis"/>
    <property type="evidence" value="ECO:0007669"/>
    <property type="project" value="UniProtKB-KW"/>
</dbReference>
<protein>
    <submittedName>
        <fullName evidence="7">Rhomboid family intramembrane serine protease</fullName>
    </submittedName>
</protein>
<keyword evidence="7" id="KW-0378">Hydrolase</keyword>
<dbReference type="OrthoDB" id="680602at2"/>
<evidence type="ECO:0000256" key="4">
    <source>
        <dbReference type="ARBA" id="ARBA00023136"/>
    </source>
</evidence>
<reference evidence="7 8" key="1">
    <citation type="submission" date="2016-05" db="EMBL/GenBank/DDBJ databases">
        <title>Niabella ginsenosidivorans BS26 whole genome sequencing.</title>
        <authorList>
            <person name="Im W.T."/>
            <person name="Siddiqi M.Z."/>
        </authorList>
    </citation>
    <scope>NUCLEOTIDE SEQUENCE [LARGE SCALE GENOMIC DNA]</scope>
    <source>
        <strain evidence="7 8">BS26</strain>
    </source>
</reference>
<evidence type="ECO:0000256" key="1">
    <source>
        <dbReference type="ARBA" id="ARBA00004141"/>
    </source>
</evidence>
<dbReference type="GO" id="GO:0004252">
    <property type="term" value="F:serine-type endopeptidase activity"/>
    <property type="evidence" value="ECO:0007669"/>
    <property type="project" value="InterPro"/>
</dbReference>
<dbReference type="PANTHER" id="PTHR43066:SF11">
    <property type="entry name" value="PEPTIDASE S54 RHOMBOID DOMAIN-CONTAINING PROTEIN"/>
    <property type="match status" value="1"/>
</dbReference>
<accession>A0A1A9I6N3</accession>
<dbReference type="Gene3D" id="1.20.1540.10">
    <property type="entry name" value="Rhomboid-like"/>
    <property type="match status" value="1"/>
</dbReference>
<keyword evidence="7" id="KW-0645">Protease</keyword>
<comment type="subcellular location">
    <subcellularLocation>
        <location evidence="1">Membrane</location>
        <topology evidence="1">Multi-pass membrane protein</topology>
    </subcellularLocation>
</comment>
<evidence type="ECO:0000256" key="5">
    <source>
        <dbReference type="SAM" id="Phobius"/>
    </source>
</evidence>
<feature type="transmembrane region" description="Helical" evidence="5">
    <location>
        <begin position="171"/>
        <end position="191"/>
    </location>
</feature>
<evidence type="ECO:0000259" key="6">
    <source>
        <dbReference type="Pfam" id="PF01694"/>
    </source>
</evidence>
<keyword evidence="4 5" id="KW-0472">Membrane</keyword>
<dbReference type="SUPFAM" id="SSF144091">
    <property type="entry name" value="Rhomboid-like"/>
    <property type="match status" value="1"/>
</dbReference>
<feature type="transmembrane region" description="Helical" evidence="5">
    <location>
        <begin position="119"/>
        <end position="138"/>
    </location>
</feature>
<dbReference type="AlphaFoldDB" id="A0A1A9I6N3"/>
<feature type="transmembrane region" description="Helical" evidence="5">
    <location>
        <begin position="203"/>
        <end position="221"/>
    </location>
</feature>
<dbReference type="EMBL" id="CP015772">
    <property type="protein sequence ID" value="ANH83276.1"/>
    <property type="molecule type" value="Genomic_DNA"/>
</dbReference>